<name>A0AAV9JTN9_9PEZI</name>
<reference evidence="3 4" key="1">
    <citation type="submission" date="2021-11" db="EMBL/GenBank/DDBJ databases">
        <title>Black yeast isolated from Biological Soil Crust.</title>
        <authorList>
            <person name="Kurbessoian T."/>
        </authorList>
    </citation>
    <scope>NUCLEOTIDE SEQUENCE [LARGE SCALE GENOMIC DNA]</scope>
    <source>
        <strain evidence="3 4">CCFEE 5522</strain>
    </source>
</reference>
<evidence type="ECO:0000313" key="3">
    <source>
        <dbReference type="EMBL" id="KAK4548888.1"/>
    </source>
</evidence>
<evidence type="ECO:0000313" key="4">
    <source>
        <dbReference type="Proteomes" id="UP001324427"/>
    </source>
</evidence>
<keyword evidence="4" id="KW-1185">Reference proteome</keyword>
<feature type="domain" description="JmjC" evidence="2">
    <location>
        <begin position="259"/>
        <end position="415"/>
    </location>
</feature>
<sequence>MSRLQRELATDGTKALGGKQPAPRKVRGAVYKARGGYWQDVESSAKTTTKRKRAEKTAASGEPATKRSRQTAKKPGSTLSKLPANDNEAFLRAAQHQLKNVKTADAKRIRPYLSQLRQPTEQEVHVLSEEAARRFLASDTPVDQPVFVSGGTDMANILDPDDDRRPIEQLFTWLTNDDETHDLYVAGEAVTAKRAPGTIKTAALRQRFQAHNGPVKNGRPCNLTDIASPFPGAVAPRFTQTPACNVLGEVMRYLSDCSIDDLCQTGCPNRPEDALQKCCLKHFLTTTELAELKTGWRQWQGAVMLAEAGALTQPHADKWGFAPNTSYIEGEIGWCWLADATDKDREGLMDSSDEAKDSGRWLYKVLRPGDALYMPPGTPHLVFRLPKGKQTMIVASHVVRRYDVGQWVRWLGIEARRAREGVEEGDELDESDVALLRGLSEGIEHILTHTNASDASYGGLQARRRAIKAAKRIHEQL</sequence>
<dbReference type="PROSITE" id="PS51184">
    <property type="entry name" value="JMJC"/>
    <property type="match status" value="1"/>
</dbReference>
<proteinExistence type="predicted"/>
<dbReference type="AlphaFoldDB" id="A0AAV9JTN9"/>
<dbReference type="InterPro" id="IPR003347">
    <property type="entry name" value="JmjC_dom"/>
</dbReference>
<dbReference type="SUPFAM" id="SSF51197">
    <property type="entry name" value="Clavaminate synthase-like"/>
    <property type="match status" value="1"/>
</dbReference>
<dbReference type="EMBL" id="JAVFHQ010000006">
    <property type="protein sequence ID" value="KAK4548888.1"/>
    <property type="molecule type" value="Genomic_DNA"/>
</dbReference>
<comment type="caution">
    <text evidence="3">The sequence shown here is derived from an EMBL/GenBank/DDBJ whole genome shotgun (WGS) entry which is preliminary data.</text>
</comment>
<evidence type="ECO:0000256" key="1">
    <source>
        <dbReference type="SAM" id="MobiDB-lite"/>
    </source>
</evidence>
<evidence type="ECO:0000259" key="2">
    <source>
        <dbReference type="PROSITE" id="PS51184"/>
    </source>
</evidence>
<protein>
    <recommendedName>
        <fullName evidence="2">JmjC domain-containing protein</fullName>
    </recommendedName>
</protein>
<dbReference type="Proteomes" id="UP001324427">
    <property type="component" value="Unassembled WGS sequence"/>
</dbReference>
<feature type="region of interest" description="Disordered" evidence="1">
    <location>
        <begin position="1"/>
        <end position="84"/>
    </location>
</feature>
<gene>
    <name evidence="3" type="ORF">LTR36_008661</name>
</gene>
<organism evidence="3 4">
    <name type="scientific">Oleoguttula mirabilis</name>
    <dbReference type="NCBI Taxonomy" id="1507867"/>
    <lineage>
        <taxon>Eukaryota</taxon>
        <taxon>Fungi</taxon>
        <taxon>Dikarya</taxon>
        <taxon>Ascomycota</taxon>
        <taxon>Pezizomycotina</taxon>
        <taxon>Dothideomycetes</taxon>
        <taxon>Dothideomycetidae</taxon>
        <taxon>Mycosphaerellales</taxon>
        <taxon>Teratosphaeriaceae</taxon>
        <taxon>Oleoguttula</taxon>
    </lineage>
</organism>
<accession>A0AAV9JTN9</accession>